<feature type="region of interest" description="Disordered" evidence="1">
    <location>
        <begin position="118"/>
        <end position="171"/>
    </location>
</feature>
<evidence type="ECO:0000313" key="2">
    <source>
        <dbReference type="EMBL" id="PNG99276.1"/>
    </source>
</evidence>
<feature type="non-terminal residue" evidence="2">
    <location>
        <position position="450"/>
    </location>
</feature>
<dbReference type="AlphaFoldDB" id="A0A2J7ZG92"/>
<feature type="region of interest" description="Disordered" evidence="1">
    <location>
        <begin position="268"/>
        <end position="320"/>
    </location>
</feature>
<reference evidence="2 3" key="1">
    <citation type="journal article" date="2017" name="Mol. Biol. Evol.">
        <title>The 4-celled Tetrabaena socialis nuclear genome reveals the essential components for genetic control of cell number at the origin of multicellularity in the volvocine lineage.</title>
        <authorList>
            <person name="Featherston J."/>
            <person name="Arakaki Y."/>
            <person name="Hanschen E.R."/>
            <person name="Ferris P.J."/>
            <person name="Michod R.E."/>
            <person name="Olson B.J.S.C."/>
            <person name="Nozaki H."/>
            <person name="Durand P.M."/>
        </authorList>
    </citation>
    <scope>NUCLEOTIDE SEQUENCE [LARGE SCALE GENOMIC DNA]</scope>
    <source>
        <strain evidence="2 3">NIES-571</strain>
    </source>
</reference>
<dbReference type="EMBL" id="PGGS01003453">
    <property type="protein sequence ID" value="PNG99276.1"/>
    <property type="molecule type" value="Genomic_DNA"/>
</dbReference>
<evidence type="ECO:0000256" key="1">
    <source>
        <dbReference type="SAM" id="MobiDB-lite"/>
    </source>
</evidence>
<name>A0A2J7ZG92_9CHLO</name>
<feature type="compositionally biased region" description="Low complexity" evidence="1">
    <location>
        <begin position="310"/>
        <end position="319"/>
    </location>
</feature>
<feature type="compositionally biased region" description="Gly residues" evidence="1">
    <location>
        <begin position="299"/>
        <end position="309"/>
    </location>
</feature>
<organism evidence="2 3">
    <name type="scientific">Tetrabaena socialis</name>
    <dbReference type="NCBI Taxonomy" id="47790"/>
    <lineage>
        <taxon>Eukaryota</taxon>
        <taxon>Viridiplantae</taxon>
        <taxon>Chlorophyta</taxon>
        <taxon>core chlorophytes</taxon>
        <taxon>Chlorophyceae</taxon>
        <taxon>CS clade</taxon>
        <taxon>Chlamydomonadales</taxon>
        <taxon>Tetrabaenaceae</taxon>
        <taxon>Tetrabaena</taxon>
    </lineage>
</organism>
<accession>A0A2J7ZG92</accession>
<comment type="caution">
    <text evidence="2">The sequence shown here is derived from an EMBL/GenBank/DDBJ whole genome shotgun (WGS) entry which is preliminary data.</text>
</comment>
<sequence>MARFVLFKYGVVSAHDSHFAGGKHAFLCMAAALAARGHEVHAVSVSSRSKVLVHAAMSGLLPLLSFGQPGVVSWLDGSGVRHHVVLSDGPQQQAGGGGGRSAGLAAAVAACVRDLVDAGPLPPPRRENPAAAAPPPPSAAAAADGADAAEGLASGPPSSLPSSSSPTPVPTWVLIDADESQKRLPGDPVAAPAAASDPAARTLFEAVLAAAPRGRCVALVQNVHFLPLGPSGTGPRSRPLLAAWSRLAGIVAVSRFVADYMRQHWPQAGEGPAAEAQAEAAPAGPGGADERRLRHSRGGDGGSGGGAGGEAAKPPGARGMPPVRVVPLATWGVYGAPPYEDLAAAARPVLHAWRAAQAAAAAAAAAPPLPPAAPPCASASPWLETDAAPLRAEGRAGLAAAQDLRAPPAASQALPPPLPVVAVLKLTPEKGCAVVLELARRLAGRVRFRV</sequence>
<proteinExistence type="predicted"/>
<feature type="compositionally biased region" description="Low complexity" evidence="1">
    <location>
        <begin position="268"/>
        <end position="283"/>
    </location>
</feature>
<dbReference type="OrthoDB" id="546977at2759"/>
<evidence type="ECO:0000313" key="3">
    <source>
        <dbReference type="Proteomes" id="UP000236333"/>
    </source>
</evidence>
<gene>
    <name evidence="2" type="ORF">TSOC_014950</name>
</gene>
<feature type="compositionally biased region" description="Low complexity" evidence="1">
    <location>
        <begin position="139"/>
        <end position="166"/>
    </location>
</feature>
<dbReference type="Proteomes" id="UP000236333">
    <property type="component" value="Unassembled WGS sequence"/>
</dbReference>
<protein>
    <submittedName>
        <fullName evidence="2">Uncharacterized protein</fullName>
    </submittedName>
</protein>
<keyword evidence="3" id="KW-1185">Reference proteome</keyword>